<evidence type="ECO:0000256" key="7">
    <source>
        <dbReference type="ARBA" id="ARBA00039527"/>
    </source>
</evidence>
<dbReference type="PROSITE" id="PS01264">
    <property type="entry name" value="TBOX_2"/>
    <property type="match status" value="1"/>
</dbReference>
<dbReference type="Proteomes" id="UP001295444">
    <property type="component" value="Chromosome 07"/>
</dbReference>
<dbReference type="GO" id="GO:0001708">
    <property type="term" value="P:cell fate specification"/>
    <property type="evidence" value="ECO:0007669"/>
    <property type="project" value="TreeGrafter"/>
</dbReference>
<dbReference type="GO" id="GO:0000981">
    <property type="term" value="F:DNA-binding transcription factor activity, RNA polymerase II-specific"/>
    <property type="evidence" value="ECO:0007669"/>
    <property type="project" value="TreeGrafter"/>
</dbReference>
<keyword evidence="3" id="KW-0805">Transcription regulation</keyword>
<dbReference type="PANTHER" id="PTHR11267:SF100">
    <property type="entry name" value="T-BOX TRANSCRIPTION FACTOR TBX6"/>
    <property type="match status" value="1"/>
</dbReference>
<dbReference type="InterPro" id="IPR008967">
    <property type="entry name" value="p53-like_TF_DNA-bd_sf"/>
</dbReference>
<dbReference type="CDD" id="cd20196">
    <property type="entry name" value="T-box_TBX6"/>
    <property type="match status" value="1"/>
</dbReference>
<organism evidence="11 12">
    <name type="scientific">Pelobates cultripes</name>
    <name type="common">Western spadefoot toad</name>
    <dbReference type="NCBI Taxonomy" id="61616"/>
    <lineage>
        <taxon>Eukaryota</taxon>
        <taxon>Metazoa</taxon>
        <taxon>Chordata</taxon>
        <taxon>Craniata</taxon>
        <taxon>Vertebrata</taxon>
        <taxon>Euteleostomi</taxon>
        <taxon>Amphibia</taxon>
        <taxon>Batrachia</taxon>
        <taxon>Anura</taxon>
        <taxon>Pelobatoidea</taxon>
        <taxon>Pelobatidae</taxon>
        <taxon>Pelobates</taxon>
    </lineage>
</organism>
<dbReference type="SUPFAM" id="SSF49417">
    <property type="entry name" value="p53-like transcription factors"/>
    <property type="match status" value="1"/>
</dbReference>
<dbReference type="PROSITE" id="PS50252">
    <property type="entry name" value="TBOX_3"/>
    <property type="match status" value="1"/>
</dbReference>
<dbReference type="GO" id="GO:0000978">
    <property type="term" value="F:RNA polymerase II cis-regulatory region sequence-specific DNA binding"/>
    <property type="evidence" value="ECO:0007669"/>
    <property type="project" value="InterPro"/>
</dbReference>
<dbReference type="PANTHER" id="PTHR11267">
    <property type="entry name" value="T-BOX PROTEIN-RELATED"/>
    <property type="match status" value="1"/>
</dbReference>
<dbReference type="PROSITE" id="PS01283">
    <property type="entry name" value="TBOX_1"/>
    <property type="match status" value="1"/>
</dbReference>
<keyword evidence="12" id="KW-1185">Reference proteome</keyword>
<dbReference type="EMBL" id="OW240918">
    <property type="protein sequence ID" value="CAH2308045.1"/>
    <property type="molecule type" value="Genomic_DNA"/>
</dbReference>
<dbReference type="FunFam" id="2.60.40.820:FF:000007">
    <property type="entry name" value="T-box transcription factor"/>
    <property type="match status" value="1"/>
</dbReference>
<gene>
    <name evidence="11" type="ORF">PECUL_23A046538</name>
</gene>
<protein>
    <recommendedName>
        <fullName evidence="7">T-box transcription factor TBX6</fullName>
    </recommendedName>
</protein>
<keyword evidence="4 8" id="KW-0238">DNA-binding</keyword>
<dbReference type="GO" id="GO:0005634">
    <property type="term" value="C:nucleus"/>
    <property type="evidence" value="ECO:0007669"/>
    <property type="project" value="UniProtKB-SubCell"/>
</dbReference>
<comment type="subcellular location">
    <subcellularLocation>
        <location evidence="1 8">Nucleus</location>
    </subcellularLocation>
</comment>
<evidence type="ECO:0000256" key="3">
    <source>
        <dbReference type="ARBA" id="ARBA00023015"/>
    </source>
</evidence>
<evidence type="ECO:0000256" key="6">
    <source>
        <dbReference type="ARBA" id="ARBA00023242"/>
    </source>
</evidence>
<proteinExistence type="predicted"/>
<dbReference type="SMART" id="SM00425">
    <property type="entry name" value="TBOX"/>
    <property type="match status" value="1"/>
</dbReference>
<dbReference type="Pfam" id="PF00907">
    <property type="entry name" value="T-box"/>
    <property type="match status" value="1"/>
</dbReference>
<sequence>MYHSDIFQQYGPSYGVRPPRSLPPNYPTATGHHEAYRYPELDVPGQRYDSLFSTLDPSQRILGAAPLTPLSLPPGPTLGFGQPHPPCEAPRLPGNVKMTLENKELWKQFHAIGTEMIITKSGRRMFPQSKVSVTGLEPDGKYLLLADIVPVDNSRYKWQEDHWEESGRAEPRLPERVYIHPDSPAPGSHWMKQPISFHKIKLTNNTLDQMGHIILHSMHRYQPRFHIVRAQDVFSRRWGGCSSFTFPETLFLTVTAYQNEKITQLKIQTNPFAKGFREDGLKKKRDRITRVKRKAPSADHEQDSFQAAECKRPLYGGPCDSTLGEELDIGGSLAIPLPSPDCAFHLITPPTPAPPASEVPDPSSIPPMTANQDQGTTLEVPQQNTEPFLETGGQSYPEQPVDRASSIFSCPPESPVSQLQSVCVPRSLHPFPPSFAVPLDSPQLTDSQSDFRLYGPDHPCGAEFTPSACAVAPTGRSEDVSARGYHMNSEIRFPHFLANTGPKLGLQFSGPQLQRLYTGGGWM</sequence>
<evidence type="ECO:0000256" key="1">
    <source>
        <dbReference type="ARBA" id="ARBA00004123"/>
    </source>
</evidence>
<evidence type="ECO:0000313" key="11">
    <source>
        <dbReference type="EMBL" id="CAH2308045.1"/>
    </source>
</evidence>
<dbReference type="InterPro" id="IPR036960">
    <property type="entry name" value="T-box_sf"/>
</dbReference>
<evidence type="ECO:0000256" key="9">
    <source>
        <dbReference type="SAM" id="MobiDB-lite"/>
    </source>
</evidence>
<dbReference type="InterPro" id="IPR001699">
    <property type="entry name" value="TF_T-box"/>
</dbReference>
<dbReference type="InterPro" id="IPR018186">
    <property type="entry name" value="TF_T-box_CS"/>
</dbReference>
<evidence type="ECO:0000313" key="12">
    <source>
        <dbReference type="Proteomes" id="UP001295444"/>
    </source>
</evidence>
<feature type="region of interest" description="Disordered" evidence="9">
    <location>
        <begin position="12"/>
        <end position="31"/>
    </location>
</feature>
<dbReference type="AlphaFoldDB" id="A0AAD1SUZ7"/>
<reference evidence="11" key="1">
    <citation type="submission" date="2022-03" db="EMBL/GenBank/DDBJ databases">
        <authorList>
            <person name="Alioto T."/>
            <person name="Alioto T."/>
            <person name="Gomez Garrido J."/>
        </authorList>
    </citation>
    <scope>NUCLEOTIDE SEQUENCE</scope>
</reference>
<evidence type="ECO:0000256" key="4">
    <source>
        <dbReference type="ARBA" id="ARBA00023125"/>
    </source>
</evidence>
<evidence type="ECO:0000259" key="10">
    <source>
        <dbReference type="PROSITE" id="PS50252"/>
    </source>
</evidence>
<feature type="domain" description="T-box" evidence="10">
    <location>
        <begin position="100"/>
        <end position="278"/>
    </location>
</feature>
<dbReference type="Gene3D" id="2.60.40.820">
    <property type="entry name" value="Transcription factor, T-box"/>
    <property type="match status" value="1"/>
</dbReference>
<dbReference type="GO" id="GO:0009653">
    <property type="term" value="P:anatomical structure morphogenesis"/>
    <property type="evidence" value="ECO:0007669"/>
    <property type="project" value="UniProtKB-ARBA"/>
</dbReference>
<keyword evidence="6 8" id="KW-0539">Nucleus</keyword>
<name>A0AAD1SUZ7_PELCU</name>
<accession>A0AAD1SUZ7</accession>
<dbReference type="InterPro" id="IPR046360">
    <property type="entry name" value="T-box_DNA-bd"/>
</dbReference>
<comment type="caution">
    <text evidence="8">Lacks conserved residue(s) required for the propagation of feature annotation.</text>
</comment>
<evidence type="ECO:0000256" key="8">
    <source>
        <dbReference type="PROSITE-ProRule" id="PRU00201"/>
    </source>
</evidence>
<evidence type="ECO:0000256" key="5">
    <source>
        <dbReference type="ARBA" id="ARBA00023163"/>
    </source>
</evidence>
<dbReference type="PRINTS" id="PR00937">
    <property type="entry name" value="TBOX"/>
</dbReference>
<dbReference type="GO" id="GO:0000785">
    <property type="term" value="C:chromatin"/>
    <property type="evidence" value="ECO:0007669"/>
    <property type="project" value="TreeGrafter"/>
</dbReference>
<dbReference type="GO" id="GO:0045893">
    <property type="term" value="P:positive regulation of DNA-templated transcription"/>
    <property type="evidence" value="ECO:0007669"/>
    <property type="project" value="InterPro"/>
</dbReference>
<keyword evidence="5" id="KW-0804">Transcription</keyword>
<keyword evidence="2" id="KW-0217">Developmental protein</keyword>
<evidence type="ECO:0000256" key="2">
    <source>
        <dbReference type="ARBA" id="ARBA00022473"/>
    </source>
</evidence>